<keyword evidence="3" id="KW-0539">Nucleus</keyword>
<dbReference type="Gene3D" id="3.30.70.330">
    <property type="match status" value="1"/>
</dbReference>
<sequence length="180" mass="20528">MKKSELEIESESVKNSLKRIHIGGLTPNITKKELKEKFSSFGKVQDVEIKIKKDMDGEVFNTFAYIDIDAEDSSIQKCFSIFNKAKWKGRTLQLQVAKQHFLTRLEKERNTPEVTKVKKVKTSFHDPLANLTDVEDFNVKGKVPGTAIPGEKKWIVGKYGRVLPIVNVRDKTTNRVSFSN</sequence>
<reference evidence="6 7" key="1">
    <citation type="submission" date="2024-01" db="EMBL/GenBank/DDBJ databases">
        <title>The genome of the rayed Mediterranean limpet Patella caerulea (Linnaeus, 1758).</title>
        <authorList>
            <person name="Anh-Thu Weber A."/>
            <person name="Halstead-Nussloch G."/>
        </authorList>
    </citation>
    <scope>NUCLEOTIDE SEQUENCE [LARGE SCALE GENOMIC DNA]</scope>
    <source>
        <strain evidence="6">AATW-2023a</strain>
        <tissue evidence="6">Whole specimen</tissue>
    </source>
</reference>
<name>A0AAN8JLD0_PATCE</name>
<evidence type="ECO:0000259" key="5">
    <source>
        <dbReference type="PROSITE" id="PS50102"/>
    </source>
</evidence>
<dbReference type="SMART" id="SM00360">
    <property type="entry name" value="RRM"/>
    <property type="match status" value="1"/>
</dbReference>
<dbReference type="CDD" id="cd12226">
    <property type="entry name" value="RRM_NOL8"/>
    <property type="match status" value="1"/>
</dbReference>
<gene>
    <name evidence="6" type="ORF">SNE40_015052</name>
</gene>
<evidence type="ECO:0000313" key="7">
    <source>
        <dbReference type="Proteomes" id="UP001347796"/>
    </source>
</evidence>
<dbReference type="SUPFAM" id="SSF54928">
    <property type="entry name" value="RNA-binding domain, RBD"/>
    <property type="match status" value="1"/>
</dbReference>
<dbReference type="Proteomes" id="UP001347796">
    <property type="component" value="Unassembled WGS sequence"/>
</dbReference>
<evidence type="ECO:0000313" key="6">
    <source>
        <dbReference type="EMBL" id="KAK6176824.1"/>
    </source>
</evidence>
<keyword evidence="7" id="KW-1185">Reference proteome</keyword>
<evidence type="ECO:0000256" key="1">
    <source>
        <dbReference type="ARBA" id="ARBA00004604"/>
    </source>
</evidence>
<evidence type="ECO:0000256" key="3">
    <source>
        <dbReference type="ARBA" id="ARBA00023242"/>
    </source>
</evidence>
<accession>A0AAN8JLD0</accession>
<comment type="caution">
    <text evidence="6">The sequence shown here is derived from an EMBL/GenBank/DDBJ whole genome shotgun (WGS) entry which is preliminary data.</text>
</comment>
<comment type="subcellular location">
    <subcellularLocation>
        <location evidence="1">Nucleus</location>
        <location evidence="1">Nucleolus</location>
    </subcellularLocation>
</comment>
<dbReference type="Pfam" id="PF00076">
    <property type="entry name" value="RRM_1"/>
    <property type="match status" value="1"/>
</dbReference>
<dbReference type="InterPro" id="IPR035979">
    <property type="entry name" value="RBD_domain_sf"/>
</dbReference>
<dbReference type="EMBL" id="JAZGQO010000010">
    <property type="protein sequence ID" value="KAK6176824.1"/>
    <property type="molecule type" value="Genomic_DNA"/>
</dbReference>
<dbReference type="PANTHER" id="PTHR48029:SF1">
    <property type="entry name" value="NUCLEOLAR PROTEIN 8"/>
    <property type="match status" value="1"/>
</dbReference>
<dbReference type="AlphaFoldDB" id="A0AAN8JLD0"/>
<dbReference type="InterPro" id="IPR000504">
    <property type="entry name" value="RRM_dom"/>
</dbReference>
<dbReference type="GO" id="GO:0003723">
    <property type="term" value="F:RNA binding"/>
    <property type="evidence" value="ECO:0007669"/>
    <property type="project" value="UniProtKB-UniRule"/>
</dbReference>
<evidence type="ECO:0000256" key="2">
    <source>
        <dbReference type="ARBA" id="ARBA00022884"/>
    </source>
</evidence>
<dbReference type="PANTHER" id="PTHR48029">
    <property type="entry name" value="NUCLEOLAR PROTEIN 8"/>
    <property type="match status" value="1"/>
</dbReference>
<proteinExistence type="predicted"/>
<dbReference type="InterPro" id="IPR034138">
    <property type="entry name" value="NOP8_RRM"/>
</dbReference>
<dbReference type="InterPro" id="IPR012677">
    <property type="entry name" value="Nucleotide-bd_a/b_plait_sf"/>
</dbReference>
<dbReference type="GO" id="GO:0005730">
    <property type="term" value="C:nucleolus"/>
    <property type="evidence" value="ECO:0007669"/>
    <property type="project" value="UniProtKB-SubCell"/>
</dbReference>
<protein>
    <recommendedName>
        <fullName evidence="5">RRM domain-containing protein</fullName>
    </recommendedName>
</protein>
<dbReference type="PROSITE" id="PS50102">
    <property type="entry name" value="RRM"/>
    <property type="match status" value="1"/>
</dbReference>
<evidence type="ECO:0000256" key="4">
    <source>
        <dbReference type="PROSITE-ProRule" id="PRU00176"/>
    </source>
</evidence>
<keyword evidence="2 4" id="KW-0694">RNA-binding</keyword>
<organism evidence="6 7">
    <name type="scientific">Patella caerulea</name>
    <name type="common">Rayed Mediterranean limpet</name>
    <dbReference type="NCBI Taxonomy" id="87958"/>
    <lineage>
        <taxon>Eukaryota</taxon>
        <taxon>Metazoa</taxon>
        <taxon>Spiralia</taxon>
        <taxon>Lophotrochozoa</taxon>
        <taxon>Mollusca</taxon>
        <taxon>Gastropoda</taxon>
        <taxon>Patellogastropoda</taxon>
        <taxon>Patelloidea</taxon>
        <taxon>Patellidae</taxon>
        <taxon>Patella</taxon>
    </lineage>
</organism>
<feature type="domain" description="RRM" evidence="5">
    <location>
        <begin position="18"/>
        <end position="99"/>
    </location>
</feature>